<evidence type="ECO:0008006" key="5">
    <source>
        <dbReference type="Google" id="ProtNLM"/>
    </source>
</evidence>
<gene>
    <name evidence="3" type="ORF">E2562_022842</name>
</gene>
<feature type="transmembrane region" description="Helical" evidence="2">
    <location>
        <begin position="20"/>
        <end position="48"/>
    </location>
</feature>
<evidence type="ECO:0000256" key="1">
    <source>
        <dbReference type="SAM" id="MobiDB-lite"/>
    </source>
</evidence>
<evidence type="ECO:0000256" key="2">
    <source>
        <dbReference type="SAM" id="Phobius"/>
    </source>
</evidence>
<dbReference type="OrthoDB" id="613213at2759"/>
<protein>
    <recommendedName>
        <fullName evidence="5">DUF4220 domain-containing protein</fullName>
    </recommendedName>
</protein>
<dbReference type="Proteomes" id="UP000479710">
    <property type="component" value="Unassembled WGS sequence"/>
</dbReference>
<comment type="caution">
    <text evidence="3">The sequence shown here is derived from an EMBL/GenBank/DDBJ whole genome shotgun (WGS) entry which is preliminary data.</text>
</comment>
<feature type="compositionally biased region" description="Low complexity" evidence="1">
    <location>
        <begin position="812"/>
        <end position="824"/>
    </location>
</feature>
<name>A0A6G1BN73_9ORYZ</name>
<feature type="transmembrane region" description="Helical" evidence="2">
    <location>
        <begin position="151"/>
        <end position="172"/>
    </location>
</feature>
<dbReference type="InterPro" id="IPR016024">
    <property type="entry name" value="ARM-type_fold"/>
</dbReference>
<feature type="region of interest" description="Disordered" evidence="1">
    <location>
        <begin position="717"/>
        <end position="739"/>
    </location>
</feature>
<dbReference type="EMBL" id="SPHZ02000012">
    <property type="protein sequence ID" value="KAF0889292.1"/>
    <property type="molecule type" value="Genomic_DNA"/>
</dbReference>
<proteinExistence type="predicted"/>
<feature type="transmembrane region" description="Helical" evidence="2">
    <location>
        <begin position="60"/>
        <end position="79"/>
    </location>
</feature>
<reference evidence="3 4" key="1">
    <citation type="submission" date="2019-11" db="EMBL/GenBank/DDBJ databases">
        <title>Whole genome sequence of Oryza granulata.</title>
        <authorList>
            <person name="Li W."/>
        </authorList>
    </citation>
    <scope>NUCLEOTIDE SEQUENCE [LARGE SCALE GENOMIC DNA]</scope>
    <source>
        <strain evidence="4">cv. Menghai</strain>
        <tissue evidence="3">Leaf</tissue>
    </source>
</reference>
<dbReference type="AlphaFoldDB" id="A0A6G1BN73"/>
<evidence type="ECO:0000313" key="4">
    <source>
        <dbReference type="Proteomes" id="UP000479710"/>
    </source>
</evidence>
<accession>A0A6G1BN73</accession>
<evidence type="ECO:0000313" key="3">
    <source>
        <dbReference type="EMBL" id="KAF0889292.1"/>
    </source>
</evidence>
<sequence>MTRLRSVDTSKWPEVSCINSYAVFMGHLAMGVRGLGFLVFTWTSVVLLGGFVSTLQKKDFWCLTAITLVQVAGVFDSFLKEKLVNIRYAYRGLVSSVELTVLTEAGDLTGLVTVSIGELYDIFFGDERSRCSRWLHNVAVFCKLVWYGLRAFYGVLVQVVVAAVQAMVFAIILCPLATLYMVGLYISAALSLWRLVERDYIVIGDAAADAVDPSKANLKSALDVIYSIALAQGILFCYKTIFSLSERKIMEHVASNYKFSDLARDPLLDYLEETRMGCEKDVTFRRGRNLITYAVDLMESKSPDRYISGTRILDALIGLQAPSSRSKDSQLLEQHRLMKQLLTAGNIIHKLVQTLSLRGPYDRETRVCAARILAHVAGEIHLEELPRGMQCIASLLVTFQEYLSMETYERDWQLERHGKLLVLGYEDPTDRTTHEGDAGGYKQLVLLGLHILGKLTADEHNCRVMSRDTDGGLVAMITAPVSSKGFHDDHHEEWASIADGLLQLIHQLMAAPAKSHEEEKLQLQIRSSNQAINTVESILKCPQCYSLYKQAVEILLIDIHVDTSSILAASESRENFIRGLLSIFVDQEKQSSITELTGQMLVDMLSSEGENNDKIILDQDHKLSDSGGNLTASLVNAKSSVSRIHAADILKHLCSHYTNDDELLNYLKKAMIDSIKKVLKAILPEESNGEKIQAVTEESNTKFSEPDMDVEAQNCGLSSQDTDQQNNNSASSNREQNGEQISEAMKLQEALLSLCDKICGTWISADPDFGRKLDLKAAKFCSKQKKPVRAFASLVKEAQERLDKKKAQELPATNVSASSSTTAT</sequence>
<dbReference type="PANTHER" id="PTHR33115">
    <property type="entry name" value="ARM REPEAT SUPERFAMILY PROTEIN"/>
    <property type="match status" value="1"/>
</dbReference>
<dbReference type="SUPFAM" id="SSF48371">
    <property type="entry name" value="ARM repeat"/>
    <property type="match status" value="1"/>
</dbReference>
<keyword evidence="2" id="KW-1133">Transmembrane helix</keyword>
<keyword evidence="2" id="KW-0472">Membrane</keyword>
<organism evidence="3 4">
    <name type="scientific">Oryza meyeriana var. granulata</name>
    <dbReference type="NCBI Taxonomy" id="110450"/>
    <lineage>
        <taxon>Eukaryota</taxon>
        <taxon>Viridiplantae</taxon>
        <taxon>Streptophyta</taxon>
        <taxon>Embryophyta</taxon>
        <taxon>Tracheophyta</taxon>
        <taxon>Spermatophyta</taxon>
        <taxon>Magnoliopsida</taxon>
        <taxon>Liliopsida</taxon>
        <taxon>Poales</taxon>
        <taxon>Poaceae</taxon>
        <taxon>BOP clade</taxon>
        <taxon>Oryzoideae</taxon>
        <taxon>Oryzeae</taxon>
        <taxon>Oryzinae</taxon>
        <taxon>Oryza</taxon>
        <taxon>Oryza meyeriana</taxon>
    </lineage>
</organism>
<keyword evidence="2" id="KW-0812">Transmembrane</keyword>
<feature type="region of interest" description="Disordered" evidence="1">
    <location>
        <begin position="802"/>
        <end position="824"/>
    </location>
</feature>
<keyword evidence="4" id="KW-1185">Reference proteome</keyword>
<dbReference type="PANTHER" id="PTHR33115:SF22">
    <property type="entry name" value="OS12G0449900 PROTEIN"/>
    <property type="match status" value="1"/>
</dbReference>